<evidence type="ECO:0008006" key="3">
    <source>
        <dbReference type="Google" id="ProtNLM"/>
    </source>
</evidence>
<evidence type="ECO:0000313" key="1">
    <source>
        <dbReference type="EMBL" id="PIB22914.1"/>
    </source>
</evidence>
<accession>A0A2G5K2G7</accession>
<sequence length="132" mass="14908">MKYPFSDPQIEQIFADFPSDSRLHLIELRQLIFSTGATLSHVSKIDECLRWGQPSYVSPIGTALRLGVPKSGGFGIFAHCQSNVISNFAQTFGTDFRFDGNRGVLFETREDIQPDKLCLLIKHALTYKLNRN</sequence>
<proteinExistence type="predicted"/>
<dbReference type="OrthoDB" id="328972at2"/>
<dbReference type="SUPFAM" id="SSF159888">
    <property type="entry name" value="YdhG-like"/>
    <property type="match status" value="1"/>
</dbReference>
<dbReference type="AlphaFoldDB" id="A0A2G5K2G7"/>
<reference evidence="1 2" key="1">
    <citation type="submission" date="2016-08" db="EMBL/GenBank/DDBJ databases">
        <title>Draft genome of Amylibacter sp. strain 4G11.</title>
        <authorList>
            <person name="Wong S.-K."/>
            <person name="Hamasaki K."/>
            <person name="Yoshizawa S."/>
        </authorList>
    </citation>
    <scope>NUCLEOTIDE SEQUENCE [LARGE SCALE GENOMIC DNA]</scope>
    <source>
        <strain evidence="1 2">4G11</strain>
    </source>
</reference>
<keyword evidence="2" id="KW-1185">Reference proteome</keyword>
<dbReference type="EMBL" id="MDGM01000015">
    <property type="protein sequence ID" value="PIB22914.1"/>
    <property type="molecule type" value="Genomic_DNA"/>
</dbReference>
<evidence type="ECO:0000313" key="2">
    <source>
        <dbReference type="Proteomes" id="UP000231516"/>
    </source>
</evidence>
<gene>
    <name evidence="1" type="ORF">BFP76_10110</name>
</gene>
<comment type="caution">
    <text evidence="1">The sequence shown here is derived from an EMBL/GenBank/DDBJ whole genome shotgun (WGS) entry which is preliminary data.</text>
</comment>
<protein>
    <recommendedName>
        <fullName evidence="3">YdhG-like domain-containing protein</fullName>
    </recommendedName>
</protein>
<organism evidence="1 2">
    <name type="scientific">Paramylibacter kogurei</name>
    <dbReference type="NCBI Taxonomy" id="1889778"/>
    <lineage>
        <taxon>Bacteria</taxon>
        <taxon>Pseudomonadati</taxon>
        <taxon>Pseudomonadota</taxon>
        <taxon>Alphaproteobacteria</taxon>
        <taxon>Rhodobacterales</taxon>
        <taxon>Paracoccaceae</taxon>
        <taxon>Paramylibacter</taxon>
    </lineage>
</organism>
<dbReference type="Proteomes" id="UP000231516">
    <property type="component" value="Unassembled WGS sequence"/>
</dbReference>
<name>A0A2G5K2G7_9RHOB</name>